<protein>
    <submittedName>
        <fullName evidence="1">Uncharacterized protein</fullName>
    </submittedName>
</protein>
<reference evidence="1" key="1">
    <citation type="submission" date="2021-11" db="EMBL/GenBank/DDBJ databases">
        <title>Genome sequence of Xylella taiwanensis PLS432.</title>
        <authorList>
            <person name="Weng L.-W."/>
            <person name="Su C.-C."/>
            <person name="Tsai C.-W."/>
            <person name="Kuo C.-H."/>
        </authorList>
    </citation>
    <scope>NUCLEOTIDE SEQUENCE</scope>
    <source>
        <strain evidence="1">PLS432</strain>
    </source>
</reference>
<proteinExistence type="predicted"/>
<comment type="caution">
    <text evidence="1">The sequence shown here is derived from an EMBL/GenBank/DDBJ whole genome shotgun (WGS) entry which is preliminary data.</text>
</comment>
<sequence length="54" mass="6086">MSWPLMLETWAAIREKLDLIAMLNIILRNEGCAVTLDDIKDGEGDNLMYVAGYV</sequence>
<organism evidence="1 2">
    <name type="scientific">Xylella taiwanensis</name>
    <dbReference type="NCBI Taxonomy" id="1444770"/>
    <lineage>
        <taxon>Bacteria</taxon>
        <taxon>Pseudomonadati</taxon>
        <taxon>Pseudomonadota</taxon>
        <taxon>Gammaproteobacteria</taxon>
        <taxon>Lysobacterales</taxon>
        <taxon>Lysobacteraceae</taxon>
        <taxon>Xylella</taxon>
    </lineage>
</organism>
<dbReference type="GeneID" id="68901081"/>
<name>A0ABS8TQD5_9GAMM</name>
<dbReference type="EMBL" id="JAJPPU010000001">
    <property type="protein sequence ID" value="MCD8472070.1"/>
    <property type="molecule type" value="Genomic_DNA"/>
</dbReference>
<keyword evidence="2" id="KW-1185">Reference proteome</keyword>
<evidence type="ECO:0000313" key="2">
    <source>
        <dbReference type="Proteomes" id="UP001430701"/>
    </source>
</evidence>
<evidence type="ECO:0000313" key="1">
    <source>
        <dbReference type="EMBL" id="MCD8472070.1"/>
    </source>
</evidence>
<dbReference type="RefSeq" id="WP_160199356.1">
    <property type="nucleotide sequence ID" value="NZ_CP053627.1"/>
</dbReference>
<dbReference type="Proteomes" id="UP001430701">
    <property type="component" value="Unassembled WGS sequence"/>
</dbReference>
<gene>
    <name evidence="1" type="ORF">LPH55_00945</name>
</gene>
<accession>A0ABS8TQD5</accession>